<accession>A0AAD3T161</accession>
<dbReference type="InterPro" id="IPR044822">
    <property type="entry name" value="Myb_DNA-bind_4"/>
</dbReference>
<dbReference type="EMBL" id="BSYO01000022">
    <property type="protein sequence ID" value="GMH20771.1"/>
    <property type="molecule type" value="Genomic_DNA"/>
</dbReference>
<dbReference type="InterPro" id="IPR001005">
    <property type="entry name" value="SANT/Myb"/>
</dbReference>
<evidence type="ECO:0000313" key="9">
    <source>
        <dbReference type="EMBL" id="GMH20771.1"/>
    </source>
</evidence>
<feature type="region of interest" description="Disordered" evidence="7">
    <location>
        <begin position="72"/>
        <end position="91"/>
    </location>
</feature>
<comment type="subcellular location">
    <subcellularLocation>
        <location evidence="1">Nucleus</location>
    </subcellularLocation>
</comment>
<evidence type="ECO:0000256" key="1">
    <source>
        <dbReference type="ARBA" id="ARBA00004123"/>
    </source>
</evidence>
<evidence type="ECO:0000256" key="7">
    <source>
        <dbReference type="SAM" id="MobiDB-lite"/>
    </source>
</evidence>
<keyword evidence="10" id="KW-1185">Reference proteome</keyword>
<dbReference type="CDD" id="cd12203">
    <property type="entry name" value="GT1"/>
    <property type="match status" value="1"/>
</dbReference>
<feature type="domain" description="Myb-like" evidence="8">
    <location>
        <begin position="92"/>
        <end position="156"/>
    </location>
</feature>
<dbReference type="PANTHER" id="PTHR21654">
    <property type="entry name" value="FI21293P1"/>
    <property type="match status" value="1"/>
</dbReference>
<keyword evidence="3" id="KW-0805">Transcription regulation</keyword>
<keyword evidence="4" id="KW-0238">DNA-binding</keyword>
<dbReference type="GO" id="GO:0006355">
    <property type="term" value="P:regulation of DNA-templated transcription"/>
    <property type="evidence" value="ECO:0007669"/>
    <property type="project" value="UniProtKB-ARBA"/>
</dbReference>
<comment type="caution">
    <text evidence="9">The sequence shown here is derived from an EMBL/GenBank/DDBJ whole genome shotgun (WGS) entry which is preliminary data.</text>
</comment>
<evidence type="ECO:0000313" key="10">
    <source>
        <dbReference type="Proteomes" id="UP001279734"/>
    </source>
</evidence>
<evidence type="ECO:0000259" key="8">
    <source>
        <dbReference type="PROSITE" id="PS50090"/>
    </source>
</evidence>
<name>A0AAD3T161_NEPGR</name>
<dbReference type="GO" id="GO:0003677">
    <property type="term" value="F:DNA binding"/>
    <property type="evidence" value="ECO:0007669"/>
    <property type="project" value="UniProtKB-KW"/>
</dbReference>
<evidence type="ECO:0000256" key="6">
    <source>
        <dbReference type="ARBA" id="ARBA00023242"/>
    </source>
</evidence>
<dbReference type="GO" id="GO:0005634">
    <property type="term" value="C:nucleus"/>
    <property type="evidence" value="ECO:0007669"/>
    <property type="project" value="UniProtKB-SubCell"/>
</dbReference>
<dbReference type="Proteomes" id="UP001279734">
    <property type="component" value="Unassembled WGS sequence"/>
</dbReference>
<evidence type="ECO:0000256" key="5">
    <source>
        <dbReference type="ARBA" id="ARBA00023163"/>
    </source>
</evidence>
<keyword evidence="2" id="KW-0597">Phosphoprotein</keyword>
<evidence type="ECO:0000256" key="2">
    <source>
        <dbReference type="ARBA" id="ARBA00022553"/>
    </source>
</evidence>
<proteinExistence type="predicted"/>
<sequence length="410" mass="46040">MLVEGGNSDPEVILNMYISDIKPRPPQAPPSIDFYKDHQIVGGDEDSDVDRDMIIVATSAAAMPSHHQQQMVLGDAGSSGEDQNRVGSLASAPKKRAETWVQEETHCLISFRREMDSLFNTSKSNKHLWDQISIKMREKGFDRSPSMCTDKWRNLFKEFKKAKQQHGGNGSAKMSYYKEIEDILRERNQNASAAVEYKSPSSAASAKIDSFMQFSDKGIDDANIPFGPIEANGRTTLNLERRLDHDGHPLAITAADTVGASGVPPSFWREAPGDGDETHSYGGRVISVKCGDYTRRVGIDGTTEAIKEAIKSAFGIRTKRAIWLEDEDQIVRSLDRDMPIGTYTLHLDDGVAIKVYHYDEANHIPVHTEEKTFYTEDDFREFLNRREEKLLVNEIHVLLLQKMAGRTMCI</sequence>
<dbReference type="Pfam" id="PF26214">
    <property type="entry name" value="Ubiquitin_GT-1"/>
    <property type="match status" value="2"/>
</dbReference>
<evidence type="ECO:0000256" key="3">
    <source>
        <dbReference type="ARBA" id="ARBA00023015"/>
    </source>
</evidence>
<dbReference type="AlphaFoldDB" id="A0AAD3T161"/>
<keyword evidence="5" id="KW-0804">Transcription</keyword>
<dbReference type="Pfam" id="PF13837">
    <property type="entry name" value="Myb_DNA-bind_4"/>
    <property type="match status" value="1"/>
</dbReference>
<dbReference type="SMART" id="SM00717">
    <property type="entry name" value="SANT"/>
    <property type="match status" value="1"/>
</dbReference>
<evidence type="ECO:0000256" key="4">
    <source>
        <dbReference type="ARBA" id="ARBA00023125"/>
    </source>
</evidence>
<protein>
    <recommendedName>
        <fullName evidence="8">Myb-like domain-containing protein</fullName>
    </recommendedName>
</protein>
<dbReference type="PANTHER" id="PTHR21654:SF84">
    <property type="entry name" value="SI:DKEY-66I24.7"/>
    <property type="match status" value="1"/>
</dbReference>
<dbReference type="PROSITE" id="PS50090">
    <property type="entry name" value="MYB_LIKE"/>
    <property type="match status" value="1"/>
</dbReference>
<dbReference type="InterPro" id="IPR058943">
    <property type="entry name" value="GT-1/4_C"/>
</dbReference>
<gene>
    <name evidence="9" type="ORF">Nepgr_022613</name>
</gene>
<dbReference type="FunFam" id="1.10.10.60:FF:000162">
    <property type="entry name" value="trihelix transcription factor GT-1"/>
    <property type="match status" value="1"/>
</dbReference>
<dbReference type="Gene3D" id="1.10.10.60">
    <property type="entry name" value="Homeodomain-like"/>
    <property type="match status" value="1"/>
</dbReference>
<organism evidence="9 10">
    <name type="scientific">Nepenthes gracilis</name>
    <name type="common">Slender pitcher plant</name>
    <dbReference type="NCBI Taxonomy" id="150966"/>
    <lineage>
        <taxon>Eukaryota</taxon>
        <taxon>Viridiplantae</taxon>
        <taxon>Streptophyta</taxon>
        <taxon>Embryophyta</taxon>
        <taxon>Tracheophyta</taxon>
        <taxon>Spermatophyta</taxon>
        <taxon>Magnoliopsida</taxon>
        <taxon>eudicotyledons</taxon>
        <taxon>Gunneridae</taxon>
        <taxon>Pentapetalae</taxon>
        <taxon>Caryophyllales</taxon>
        <taxon>Nepenthaceae</taxon>
        <taxon>Nepenthes</taxon>
    </lineage>
</organism>
<keyword evidence="6" id="KW-0539">Nucleus</keyword>
<reference evidence="9" key="1">
    <citation type="submission" date="2023-05" db="EMBL/GenBank/DDBJ databases">
        <title>Nepenthes gracilis genome sequencing.</title>
        <authorList>
            <person name="Fukushima K."/>
        </authorList>
    </citation>
    <scope>NUCLEOTIDE SEQUENCE</scope>
    <source>
        <strain evidence="9">SING2019-196</strain>
    </source>
</reference>